<sequence length="464" mass="53313">MVRAQHCMLINESVAANNNLRAFTKQLQSMTYPENVRKELNNRKDDSTPESWRGRGIWYITKGGWMTGLPTNFPLLHTTNMPRAQTRIPTRRSTSYSPVQESNYNIDCFSHARRDPSRPYPTLGAIMDRTATADPNEGFSDLGFRDFLQAARRVSRRKLARIETNPYANELLNRGVEFMTESNETFNSVLEASVLHTGNVGSMLMDEVAHVNERVDVRREEIEALENWKEDMQGVIHGQEDSVVRQGADIDSLKGEVTTLKDLVRALVTKTGELEDDKVRLNRRISELTREVRDLQRRCNEPEVRVEEEEEEVPHRAGSPIIPNRAESPPARLLVRHENRLVPVDDEVIEIGSDEFYQNVGVVRRDTPRPEFVSTPWGSRRQWPALEYDPYAEFVPDSEPNSDTELPDYDDLSDVDPNEIREQNWLNEELSSRGNGGPGRGNLRMKVRRYMFTYYTSGLLGYLD</sequence>
<keyword evidence="3" id="KW-1185">Reference proteome</keyword>
<dbReference type="Proteomes" id="UP000736335">
    <property type="component" value="Unassembled WGS sequence"/>
</dbReference>
<reference evidence="2" key="2">
    <citation type="submission" date="2020-11" db="EMBL/GenBank/DDBJ databases">
        <authorList>
            <consortium name="DOE Joint Genome Institute"/>
            <person name="Kuo A."/>
            <person name="Miyauchi S."/>
            <person name="Kiss E."/>
            <person name="Drula E."/>
            <person name="Kohler A."/>
            <person name="Sanchez-Garcia M."/>
            <person name="Andreopoulos B."/>
            <person name="Barry K.W."/>
            <person name="Bonito G."/>
            <person name="Buee M."/>
            <person name="Carver A."/>
            <person name="Chen C."/>
            <person name="Cichocki N."/>
            <person name="Clum A."/>
            <person name="Culley D."/>
            <person name="Crous P.W."/>
            <person name="Fauchery L."/>
            <person name="Girlanda M."/>
            <person name="Hayes R."/>
            <person name="Keri Z."/>
            <person name="Labutti K."/>
            <person name="Lipzen A."/>
            <person name="Lombard V."/>
            <person name="Magnuson J."/>
            <person name="Maillard F."/>
            <person name="Morin E."/>
            <person name="Murat C."/>
            <person name="Nolan M."/>
            <person name="Ohm R."/>
            <person name="Pangilinan J."/>
            <person name="Pereira M."/>
            <person name="Perotto S."/>
            <person name="Peter M."/>
            <person name="Riley R."/>
            <person name="Sitrit Y."/>
            <person name="Stielow B."/>
            <person name="Szollosi G."/>
            <person name="Zifcakova L."/>
            <person name="Stursova M."/>
            <person name="Spatafora J.W."/>
            <person name="Tedersoo L."/>
            <person name="Vaario L.-M."/>
            <person name="Yamada A."/>
            <person name="Yan M."/>
            <person name="Wang P."/>
            <person name="Xu J."/>
            <person name="Bruns T."/>
            <person name="Baldrian P."/>
            <person name="Vilgalys R."/>
            <person name="Henrissat B."/>
            <person name="Grigoriev I.V."/>
            <person name="Hibbett D."/>
            <person name="Nagy L.G."/>
            <person name="Martin F.M."/>
        </authorList>
    </citation>
    <scope>NUCLEOTIDE SEQUENCE</scope>
    <source>
        <strain evidence="2">UH-Tt-Lm1</strain>
    </source>
</reference>
<evidence type="ECO:0000313" key="3">
    <source>
        <dbReference type="Proteomes" id="UP000736335"/>
    </source>
</evidence>
<organism evidence="2 3">
    <name type="scientific">Thelephora terrestris</name>
    <dbReference type="NCBI Taxonomy" id="56493"/>
    <lineage>
        <taxon>Eukaryota</taxon>
        <taxon>Fungi</taxon>
        <taxon>Dikarya</taxon>
        <taxon>Basidiomycota</taxon>
        <taxon>Agaricomycotina</taxon>
        <taxon>Agaricomycetes</taxon>
        <taxon>Thelephorales</taxon>
        <taxon>Thelephoraceae</taxon>
        <taxon>Thelephora</taxon>
    </lineage>
</organism>
<dbReference type="EMBL" id="WIUZ02000006">
    <property type="protein sequence ID" value="KAF9786448.1"/>
    <property type="molecule type" value="Genomic_DNA"/>
</dbReference>
<name>A0A9P6HGK2_9AGAM</name>
<protein>
    <submittedName>
        <fullName evidence="2">Uncharacterized protein</fullName>
    </submittedName>
</protein>
<evidence type="ECO:0000313" key="2">
    <source>
        <dbReference type="EMBL" id="KAF9786448.1"/>
    </source>
</evidence>
<accession>A0A9P6HGK2</accession>
<comment type="caution">
    <text evidence="2">The sequence shown here is derived from an EMBL/GenBank/DDBJ whole genome shotgun (WGS) entry which is preliminary data.</text>
</comment>
<dbReference type="Gene3D" id="1.10.287.1490">
    <property type="match status" value="1"/>
</dbReference>
<reference evidence="2" key="1">
    <citation type="journal article" date="2020" name="Nat. Commun.">
        <title>Large-scale genome sequencing of mycorrhizal fungi provides insights into the early evolution of symbiotic traits.</title>
        <authorList>
            <person name="Miyauchi S."/>
            <person name="Kiss E."/>
            <person name="Kuo A."/>
            <person name="Drula E."/>
            <person name="Kohler A."/>
            <person name="Sanchez-Garcia M."/>
            <person name="Morin E."/>
            <person name="Andreopoulos B."/>
            <person name="Barry K.W."/>
            <person name="Bonito G."/>
            <person name="Buee M."/>
            <person name="Carver A."/>
            <person name="Chen C."/>
            <person name="Cichocki N."/>
            <person name="Clum A."/>
            <person name="Culley D."/>
            <person name="Crous P.W."/>
            <person name="Fauchery L."/>
            <person name="Girlanda M."/>
            <person name="Hayes R.D."/>
            <person name="Keri Z."/>
            <person name="LaButti K."/>
            <person name="Lipzen A."/>
            <person name="Lombard V."/>
            <person name="Magnuson J."/>
            <person name="Maillard F."/>
            <person name="Murat C."/>
            <person name="Nolan M."/>
            <person name="Ohm R.A."/>
            <person name="Pangilinan J."/>
            <person name="Pereira M.F."/>
            <person name="Perotto S."/>
            <person name="Peter M."/>
            <person name="Pfister S."/>
            <person name="Riley R."/>
            <person name="Sitrit Y."/>
            <person name="Stielow J.B."/>
            <person name="Szollosi G."/>
            <person name="Zifcakova L."/>
            <person name="Stursova M."/>
            <person name="Spatafora J.W."/>
            <person name="Tedersoo L."/>
            <person name="Vaario L.M."/>
            <person name="Yamada A."/>
            <person name="Yan M."/>
            <person name="Wang P."/>
            <person name="Xu J."/>
            <person name="Bruns T."/>
            <person name="Baldrian P."/>
            <person name="Vilgalys R."/>
            <person name="Dunand C."/>
            <person name="Henrissat B."/>
            <person name="Grigoriev I.V."/>
            <person name="Hibbett D."/>
            <person name="Nagy L.G."/>
            <person name="Martin F.M."/>
        </authorList>
    </citation>
    <scope>NUCLEOTIDE SEQUENCE</scope>
    <source>
        <strain evidence="2">UH-Tt-Lm1</strain>
    </source>
</reference>
<proteinExistence type="predicted"/>
<dbReference type="AlphaFoldDB" id="A0A9P6HGK2"/>
<gene>
    <name evidence="2" type="ORF">BJ322DRAFT_1020476</name>
</gene>
<feature type="region of interest" description="Disordered" evidence="1">
    <location>
        <begin position="306"/>
        <end position="326"/>
    </location>
</feature>
<evidence type="ECO:0000256" key="1">
    <source>
        <dbReference type="SAM" id="MobiDB-lite"/>
    </source>
</evidence>